<dbReference type="RefSeq" id="WP_157802472.1">
    <property type="nucleotide sequence ID" value="NZ_BOOX01000003.1"/>
</dbReference>
<protein>
    <recommendedName>
        <fullName evidence="2">DUF7426 domain-containing protein</fullName>
    </recommendedName>
</protein>
<feature type="compositionally biased region" description="Low complexity" evidence="1">
    <location>
        <begin position="100"/>
        <end position="132"/>
    </location>
</feature>
<name>A0A2M9D086_9CELL</name>
<evidence type="ECO:0000259" key="2">
    <source>
        <dbReference type="Pfam" id="PF24201"/>
    </source>
</evidence>
<dbReference type="Proteomes" id="UP000231693">
    <property type="component" value="Unassembled WGS sequence"/>
</dbReference>
<gene>
    <name evidence="3" type="ORF">CLV28_0714</name>
</gene>
<evidence type="ECO:0000313" key="4">
    <source>
        <dbReference type="Proteomes" id="UP000231693"/>
    </source>
</evidence>
<accession>A0A2M9D086</accession>
<feature type="domain" description="DUF7426" evidence="2">
    <location>
        <begin position="6"/>
        <end position="132"/>
    </location>
</feature>
<feature type="compositionally biased region" description="Basic residues" evidence="1">
    <location>
        <begin position="133"/>
        <end position="143"/>
    </location>
</feature>
<organism evidence="3 4">
    <name type="scientific">Sediminihabitans luteus</name>
    <dbReference type="NCBI Taxonomy" id="1138585"/>
    <lineage>
        <taxon>Bacteria</taxon>
        <taxon>Bacillati</taxon>
        <taxon>Actinomycetota</taxon>
        <taxon>Actinomycetes</taxon>
        <taxon>Micrococcales</taxon>
        <taxon>Cellulomonadaceae</taxon>
        <taxon>Sediminihabitans</taxon>
    </lineage>
</organism>
<dbReference type="AlphaFoldDB" id="A0A2M9D086"/>
<dbReference type="OrthoDB" id="3622864at2"/>
<dbReference type="InterPro" id="IPR055849">
    <property type="entry name" value="DUF7426"/>
</dbReference>
<sequence length="157" mass="16384">MPKFADLGDLLTEGLTLTAAGVTITVPSPPARVGLRLQALWAGDTDHDYTSREAYRRDILSDRVYDQLIAADVGLPVLEHIVTTALVWHCVGAEAAAVQWQAPAGKAPAREASTPTAEASTTPTPGSTSGTRTRQRTSSRKPPAKAPAGPTSSTTGP</sequence>
<reference evidence="3 4" key="1">
    <citation type="submission" date="2017-11" db="EMBL/GenBank/DDBJ databases">
        <title>Genomic Encyclopedia of Archaeal and Bacterial Type Strains, Phase II (KMG-II): From Individual Species to Whole Genera.</title>
        <authorList>
            <person name="Goeker M."/>
        </authorList>
    </citation>
    <scope>NUCLEOTIDE SEQUENCE [LARGE SCALE GENOMIC DNA]</scope>
    <source>
        <strain evidence="3 4">DSM 25478</strain>
    </source>
</reference>
<dbReference type="Pfam" id="PF24201">
    <property type="entry name" value="DUF7426"/>
    <property type="match status" value="1"/>
</dbReference>
<keyword evidence="4" id="KW-1185">Reference proteome</keyword>
<proteinExistence type="predicted"/>
<evidence type="ECO:0000256" key="1">
    <source>
        <dbReference type="SAM" id="MobiDB-lite"/>
    </source>
</evidence>
<dbReference type="EMBL" id="PGFE01000001">
    <property type="protein sequence ID" value="PJJ77495.1"/>
    <property type="molecule type" value="Genomic_DNA"/>
</dbReference>
<evidence type="ECO:0000313" key="3">
    <source>
        <dbReference type="EMBL" id="PJJ77495.1"/>
    </source>
</evidence>
<comment type="caution">
    <text evidence="3">The sequence shown here is derived from an EMBL/GenBank/DDBJ whole genome shotgun (WGS) entry which is preliminary data.</text>
</comment>
<feature type="region of interest" description="Disordered" evidence="1">
    <location>
        <begin position="100"/>
        <end position="157"/>
    </location>
</feature>